<evidence type="ECO:0000313" key="3">
    <source>
        <dbReference type="Proteomes" id="UP001201812"/>
    </source>
</evidence>
<reference evidence="2" key="1">
    <citation type="submission" date="2022-01" db="EMBL/GenBank/DDBJ databases">
        <title>Genome Sequence Resource for Two Populations of Ditylenchus destructor, the Migratory Endoparasitic Phytonematode.</title>
        <authorList>
            <person name="Zhang H."/>
            <person name="Lin R."/>
            <person name="Xie B."/>
        </authorList>
    </citation>
    <scope>NUCLEOTIDE SEQUENCE</scope>
    <source>
        <strain evidence="2">BazhouSP</strain>
    </source>
</reference>
<keyword evidence="1" id="KW-0812">Transmembrane</keyword>
<feature type="transmembrane region" description="Helical" evidence="1">
    <location>
        <begin position="71"/>
        <end position="91"/>
    </location>
</feature>
<evidence type="ECO:0000256" key="1">
    <source>
        <dbReference type="SAM" id="Phobius"/>
    </source>
</evidence>
<accession>A0AAD4MZ40</accession>
<organism evidence="2 3">
    <name type="scientific">Ditylenchus destructor</name>
    <dbReference type="NCBI Taxonomy" id="166010"/>
    <lineage>
        <taxon>Eukaryota</taxon>
        <taxon>Metazoa</taxon>
        <taxon>Ecdysozoa</taxon>
        <taxon>Nematoda</taxon>
        <taxon>Chromadorea</taxon>
        <taxon>Rhabditida</taxon>
        <taxon>Tylenchina</taxon>
        <taxon>Tylenchomorpha</taxon>
        <taxon>Sphaerularioidea</taxon>
        <taxon>Anguinidae</taxon>
        <taxon>Anguininae</taxon>
        <taxon>Ditylenchus</taxon>
    </lineage>
</organism>
<sequence length="395" mass="45247">MTPLLFLRLTGLYIHYYPQAINNKLLCFNLWHLLSVCRVLALFFVTAAYSGRSIYRIITVYSSLSLNDMEYVVSWGWQLQSAISMIFVVYWQRNGSIKYLSENVHLPKIINTFFRTQKKNVLRWLTMSSVMTLCVAVKIGLDVANKMAKEGQTVWEPTMRLHPFDFLYRLIGVYEIAALNLVLCFFVTTVQSLAMELDAFNGHFETMLRNLSEHSNDSQIPNLCSTLLQTFASHKILGDKVQKVDKIFQLYVFLMTATGIPISIFAMITVVRRNSWSGVFRSLDDAISCTIHLIGFTIVPAQIYTKHRAIQSHLYWSEVIWRKYDKNIYRTARMVTENVEQMEIGISVGGFIVITKPLILTSISLIIPYLLLCLQLDLGVAESTNRPIKPNPGRG</sequence>
<dbReference type="Proteomes" id="UP001201812">
    <property type="component" value="Unassembled WGS sequence"/>
</dbReference>
<dbReference type="PANTHER" id="PTHR34492">
    <property type="entry name" value="GUSTATORY RECEPTOR FAMILY"/>
    <property type="match status" value="1"/>
</dbReference>
<proteinExistence type="predicted"/>
<feature type="transmembrane region" description="Helical" evidence="1">
    <location>
        <begin position="250"/>
        <end position="271"/>
    </location>
</feature>
<feature type="transmembrane region" description="Helical" evidence="1">
    <location>
        <begin position="30"/>
        <end position="51"/>
    </location>
</feature>
<name>A0AAD4MZ40_9BILA</name>
<dbReference type="AlphaFoldDB" id="A0AAD4MZ40"/>
<evidence type="ECO:0000313" key="2">
    <source>
        <dbReference type="EMBL" id="KAI1707700.1"/>
    </source>
</evidence>
<keyword evidence="3" id="KW-1185">Reference proteome</keyword>
<dbReference type="EMBL" id="JAKKPZ010000039">
    <property type="protein sequence ID" value="KAI1707700.1"/>
    <property type="molecule type" value="Genomic_DNA"/>
</dbReference>
<gene>
    <name evidence="2" type="ORF">DdX_12255</name>
</gene>
<feature type="transmembrane region" description="Helical" evidence="1">
    <location>
        <begin position="121"/>
        <end position="141"/>
    </location>
</feature>
<comment type="caution">
    <text evidence="2">The sequence shown here is derived from an EMBL/GenBank/DDBJ whole genome shotgun (WGS) entry which is preliminary data.</text>
</comment>
<feature type="transmembrane region" description="Helical" evidence="1">
    <location>
        <begin position="166"/>
        <end position="187"/>
    </location>
</feature>
<keyword evidence="1" id="KW-1133">Transmembrane helix</keyword>
<dbReference type="PANTHER" id="PTHR34492:SF2">
    <property type="entry name" value="G PROTEIN-COUPLED RECEPTOR"/>
    <property type="match status" value="1"/>
</dbReference>
<keyword evidence="1" id="KW-0472">Membrane</keyword>
<protein>
    <submittedName>
        <fullName evidence="2">CBR-GUR-5 protein</fullName>
    </submittedName>
</protein>
<feature type="transmembrane region" description="Helical" evidence="1">
    <location>
        <begin position="344"/>
        <end position="372"/>
    </location>
</feature>